<dbReference type="KEGG" id="tca:656311"/>
<sequence>MVPNLFYCIIPAVLALIGIRKLRERSWGYCRNRVPLDNKVVVITGANSGIGFEVAKELASRNAMVVLACRKLDSAKEAIERIEQELKKKLKMRAMEVDLASLLSIKQFASNVQKLYPEVHILVNNAGVAYPKNEKHLTKDGFEIHFGINHLGHFYLTNLLLDKLKKSTPSRIIIVTSSLHEKGTIDLKNLESGKNLYANSKLANAYFCKELSKRVKDTGVSVYGVCPGWVYTALFRHSIRWYHYIMVAPIAYFFMRSPKQGAQTVIYCASEPGLEPESGSLFRNCSLYKSKVNFDENLGLHLWNESERLINQKMK</sequence>
<evidence type="ECO:0000313" key="5">
    <source>
        <dbReference type="Proteomes" id="UP000007266"/>
    </source>
</evidence>
<organism evidence="4 5">
    <name type="scientific">Tribolium castaneum</name>
    <name type="common">Red flour beetle</name>
    <dbReference type="NCBI Taxonomy" id="7070"/>
    <lineage>
        <taxon>Eukaryota</taxon>
        <taxon>Metazoa</taxon>
        <taxon>Ecdysozoa</taxon>
        <taxon>Arthropoda</taxon>
        <taxon>Hexapoda</taxon>
        <taxon>Insecta</taxon>
        <taxon>Pterygota</taxon>
        <taxon>Neoptera</taxon>
        <taxon>Endopterygota</taxon>
        <taxon>Coleoptera</taxon>
        <taxon>Polyphaga</taxon>
        <taxon>Cucujiformia</taxon>
        <taxon>Tenebrionidae</taxon>
        <taxon>Tenebrionidae incertae sedis</taxon>
        <taxon>Tribolium</taxon>
    </lineage>
</organism>
<keyword evidence="2" id="KW-0175">Coiled coil</keyword>
<gene>
    <name evidence="4" type="primary">AUGUSTUS-3.0.2_01572</name>
    <name evidence="4" type="ORF">TcasGA2_TC001572</name>
</gene>
<feature type="chain" id="PRO_5012768097" evidence="3">
    <location>
        <begin position="16"/>
        <end position="315"/>
    </location>
</feature>
<dbReference type="OrthoDB" id="191139at2759"/>
<dbReference type="eggNOG" id="KOG1208">
    <property type="taxonomic scope" value="Eukaryota"/>
</dbReference>
<feature type="signal peptide" evidence="3">
    <location>
        <begin position="1"/>
        <end position="15"/>
    </location>
</feature>
<dbReference type="HOGENOM" id="CLU_010194_44_5_1"/>
<evidence type="ECO:0000256" key="2">
    <source>
        <dbReference type="SAM" id="Coils"/>
    </source>
</evidence>
<dbReference type="PANTHER" id="PTHR43157">
    <property type="entry name" value="PHOSPHATIDYLINOSITOL-GLYCAN BIOSYNTHESIS CLASS F PROTEIN-RELATED"/>
    <property type="match status" value="1"/>
</dbReference>
<dbReference type="PRINTS" id="PR00081">
    <property type="entry name" value="GDHRDH"/>
</dbReference>
<evidence type="ECO:0000256" key="1">
    <source>
        <dbReference type="ARBA" id="ARBA00023002"/>
    </source>
</evidence>
<evidence type="ECO:0000313" key="4">
    <source>
        <dbReference type="EMBL" id="EEZ99585.1"/>
    </source>
</evidence>
<evidence type="ECO:0000256" key="3">
    <source>
        <dbReference type="SAM" id="SignalP"/>
    </source>
</evidence>
<keyword evidence="5" id="KW-1185">Reference proteome</keyword>
<protein>
    <submittedName>
        <fullName evidence="4">WW domain-containing oxidoreductase-like Protein</fullName>
    </submittedName>
</protein>
<dbReference type="OMA" id="RSWFHYI"/>
<keyword evidence="3" id="KW-0732">Signal</keyword>
<proteinExistence type="predicted"/>
<keyword evidence="1" id="KW-0560">Oxidoreductase</keyword>
<dbReference type="SUPFAM" id="SSF51735">
    <property type="entry name" value="NAD(P)-binding Rossmann-fold domains"/>
    <property type="match status" value="1"/>
</dbReference>
<feature type="coiled-coil region" evidence="2">
    <location>
        <begin position="65"/>
        <end position="92"/>
    </location>
</feature>
<dbReference type="InterPro" id="IPR002347">
    <property type="entry name" value="SDR_fam"/>
</dbReference>
<dbReference type="Pfam" id="PF00106">
    <property type="entry name" value="adh_short"/>
    <property type="match status" value="1"/>
</dbReference>
<reference evidence="4 5" key="2">
    <citation type="journal article" date="2010" name="Nucleic Acids Res.">
        <title>BeetleBase in 2010: revisions to provide comprehensive genomic information for Tribolium castaneum.</title>
        <authorList>
            <person name="Kim H.S."/>
            <person name="Murphy T."/>
            <person name="Xia J."/>
            <person name="Caragea D."/>
            <person name="Park Y."/>
            <person name="Beeman R.W."/>
            <person name="Lorenzen M.D."/>
            <person name="Butcher S."/>
            <person name="Manak J.R."/>
            <person name="Brown S.J."/>
        </authorList>
    </citation>
    <scope>GENOME REANNOTATION</scope>
    <source>
        <strain evidence="4 5">Georgia GA2</strain>
    </source>
</reference>
<dbReference type="GO" id="GO:0016491">
    <property type="term" value="F:oxidoreductase activity"/>
    <property type="evidence" value="ECO:0007669"/>
    <property type="project" value="UniProtKB-KW"/>
</dbReference>
<dbReference type="STRING" id="7070.D6WFR6"/>
<dbReference type="AlphaFoldDB" id="D6WFR6"/>
<dbReference type="EMBL" id="KQ971319">
    <property type="protein sequence ID" value="EEZ99585.1"/>
    <property type="molecule type" value="Genomic_DNA"/>
</dbReference>
<dbReference type="Gene3D" id="3.40.50.720">
    <property type="entry name" value="NAD(P)-binding Rossmann-like Domain"/>
    <property type="match status" value="1"/>
</dbReference>
<dbReference type="CDD" id="cd05327">
    <property type="entry name" value="retinol-DH_like_SDR_c_like"/>
    <property type="match status" value="1"/>
</dbReference>
<dbReference type="PANTHER" id="PTHR43157:SF31">
    <property type="entry name" value="PHOSPHATIDYLINOSITOL-GLYCAN BIOSYNTHESIS CLASS F PROTEIN"/>
    <property type="match status" value="1"/>
</dbReference>
<dbReference type="Proteomes" id="UP000007266">
    <property type="component" value="Linkage group 3"/>
</dbReference>
<dbReference type="InterPro" id="IPR036291">
    <property type="entry name" value="NAD(P)-bd_dom_sf"/>
</dbReference>
<name>D6WFR6_TRICA</name>
<dbReference type="PhylomeDB" id="D6WFR6"/>
<accession>D6WFR6</accession>
<reference evidence="4 5" key="1">
    <citation type="journal article" date="2008" name="Nature">
        <title>The genome of the model beetle and pest Tribolium castaneum.</title>
        <authorList>
            <consortium name="Tribolium Genome Sequencing Consortium"/>
            <person name="Richards S."/>
            <person name="Gibbs R.A."/>
            <person name="Weinstock G.M."/>
            <person name="Brown S.J."/>
            <person name="Denell R."/>
            <person name="Beeman R.W."/>
            <person name="Gibbs R."/>
            <person name="Beeman R.W."/>
            <person name="Brown S.J."/>
            <person name="Bucher G."/>
            <person name="Friedrich M."/>
            <person name="Grimmelikhuijzen C.J."/>
            <person name="Klingler M."/>
            <person name="Lorenzen M."/>
            <person name="Richards S."/>
            <person name="Roth S."/>
            <person name="Schroder R."/>
            <person name="Tautz D."/>
            <person name="Zdobnov E.M."/>
            <person name="Muzny D."/>
            <person name="Gibbs R.A."/>
            <person name="Weinstock G.M."/>
            <person name="Attaway T."/>
            <person name="Bell S."/>
            <person name="Buhay C.J."/>
            <person name="Chandrabose M.N."/>
            <person name="Chavez D."/>
            <person name="Clerk-Blankenburg K.P."/>
            <person name="Cree A."/>
            <person name="Dao M."/>
            <person name="Davis C."/>
            <person name="Chacko J."/>
            <person name="Dinh H."/>
            <person name="Dugan-Rocha S."/>
            <person name="Fowler G."/>
            <person name="Garner T.T."/>
            <person name="Garnes J."/>
            <person name="Gnirke A."/>
            <person name="Hawes A."/>
            <person name="Hernandez J."/>
            <person name="Hines S."/>
            <person name="Holder M."/>
            <person name="Hume J."/>
            <person name="Jhangiani S.N."/>
            <person name="Joshi V."/>
            <person name="Khan Z.M."/>
            <person name="Jackson L."/>
            <person name="Kovar C."/>
            <person name="Kowis A."/>
            <person name="Lee S."/>
            <person name="Lewis L.R."/>
            <person name="Margolis J."/>
            <person name="Morgan M."/>
            <person name="Nazareth L.V."/>
            <person name="Nguyen N."/>
            <person name="Okwuonu G."/>
            <person name="Parker D."/>
            <person name="Richards S."/>
            <person name="Ruiz S.J."/>
            <person name="Santibanez J."/>
            <person name="Savard J."/>
            <person name="Scherer S.E."/>
            <person name="Schneider B."/>
            <person name="Sodergren E."/>
            <person name="Tautz D."/>
            <person name="Vattahil S."/>
            <person name="Villasana D."/>
            <person name="White C.S."/>
            <person name="Wright R."/>
            <person name="Park Y."/>
            <person name="Beeman R.W."/>
            <person name="Lord J."/>
            <person name="Oppert B."/>
            <person name="Lorenzen M."/>
            <person name="Brown S."/>
            <person name="Wang L."/>
            <person name="Savard J."/>
            <person name="Tautz D."/>
            <person name="Richards S."/>
            <person name="Weinstock G."/>
            <person name="Gibbs R.A."/>
            <person name="Liu Y."/>
            <person name="Worley K."/>
            <person name="Weinstock G."/>
            <person name="Elsik C.G."/>
            <person name="Reese J.T."/>
            <person name="Elhaik E."/>
            <person name="Landan G."/>
            <person name="Graur D."/>
            <person name="Arensburger P."/>
            <person name="Atkinson P."/>
            <person name="Beeman R.W."/>
            <person name="Beidler J."/>
            <person name="Brown S.J."/>
            <person name="Demuth J.P."/>
            <person name="Drury D.W."/>
            <person name="Du Y.Z."/>
            <person name="Fujiwara H."/>
            <person name="Lorenzen M."/>
            <person name="Maselli V."/>
            <person name="Osanai M."/>
            <person name="Park Y."/>
            <person name="Robertson H.M."/>
            <person name="Tu Z."/>
            <person name="Wang J.J."/>
            <person name="Wang S."/>
            <person name="Richards S."/>
            <person name="Song H."/>
            <person name="Zhang L."/>
            <person name="Sodergren E."/>
            <person name="Werner D."/>
            <person name="Stanke M."/>
            <person name="Morgenstern B."/>
            <person name="Solovyev V."/>
            <person name="Kosarev P."/>
            <person name="Brown G."/>
            <person name="Chen H.C."/>
            <person name="Ermolaeva O."/>
            <person name="Hlavina W."/>
            <person name="Kapustin Y."/>
            <person name="Kiryutin B."/>
            <person name="Kitts P."/>
            <person name="Maglott D."/>
            <person name="Pruitt K."/>
            <person name="Sapojnikov V."/>
            <person name="Souvorov A."/>
            <person name="Mackey A.J."/>
            <person name="Waterhouse R.M."/>
            <person name="Wyder S."/>
            <person name="Zdobnov E.M."/>
            <person name="Zdobnov E.M."/>
            <person name="Wyder S."/>
            <person name="Kriventseva E.V."/>
            <person name="Kadowaki T."/>
            <person name="Bork P."/>
            <person name="Aranda M."/>
            <person name="Bao R."/>
            <person name="Beermann A."/>
            <person name="Berns N."/>
            <person name="Bolognesi R."/>
            <person name="Bonneton F."/>
            <person name="Bopp D."/>
            <person name="Brown S.J."/>
            <person name="Bucher G."/>
            <person name="Butts T."/>
            <person name="Chaumot A."/>
            <person name="Denell R.E."/>
            <person name="Ferrier D.E."/>
            <person name="Friedrich M."/>
            <person name="Gordon C.M."/>
            <person name="Jindra M."/>
            <person name="Klingler M."/>
            <person name="Lan Q."/>
            <person name="Lattorff H.M."/>
            <person name="Laudet V."/>
            <person name="von Levetsow C."/>
            <person name="Liu Z."/>
            <person name="Lutz R."/>
            <person name="Lynch J.A."/>
            <person name="da Fonseca R.N."/>
            <person name="Posnien N."/>
            <person name="Reuter R."/>
            <person name="Roth S."/>
            <person name="Savard J."/>
            <person name="Schinko J.B."/>
            <person name="Schmitt C."/>
            <person name="Schoppmeier M."/>
            <person name="Schroder R."/>
            <person name="Shippy T.D."/>
            <person name="Simonnet F."/>
            <person name="Marques-Souza H."/>
            <person name="Tautz D."/>
            <person name="Tomoyasu Y."/>
            <person name="Trauner J."/>
            <person name="Van der Zee M."/>
            <person name="Vervoort M."/>
            <person name="Wittkopp N."/>
            <person name="Wimmer E.A."/>
            <person name="Yang X."/>
            <person name="Jones A.K."/>
            <person name="Sattelle D.B."/>
            <person name="Ebert P.R."/>
            <person name="Nelson D."/>
            <person name="Scott J.G."/>
            <person name="Beeman R.W."/>
            <person name="Muthukrishnan S."/>
            <person name="Kramer K.J."/>
            <person name="Arakane Y."/>
            <person name="Beeman R.W."/>
            <person name="Zhu Q."/>
            <person name="Hogenkamp D."/>
            <person name="Dixit R."/>
            <person name="Oppert B."/>
            <person name="Jiang H."/>
            <person name="Zou Z."/>
            <person name="Marshall J."/>
            <person name="Elpidina E."/>
            <person name="Vinokurov K."/>
            <person name="Oppert C."/>
            <person name="Zou Z."/>
            <person name="Evans J."/>
            <person name="Lu Z."/>
            <person name="Zhao P."/>
            <person name="Sumathipala N."/>
            <person name="Altincicek B."/>
            <person name="Vilcinskas A."/>
            <person name="Williams M."/>
            <person name="Hultmark D."/>
            <person name="Hetru C."/>
            <person name="Jiang H."/>
            <person name="Grimmelikhuijzen C.J."/>
            <person name="Hauser F."/>
            <person name="Cazzamali G."/>
            <person name="Williamson M."/>
            <person name="Park Y."/>
            <person name="Li B."/>
            <person name="Tanaka Y."/>
            <person name="Predel R."/>
            <person name="Neupert S."/>
            <person name="Schachtner J."/>
            <person name="Verleyen P."/>
            <person name="Raible F."/>
            <person name="Bork P."/>
            <person name="Friedrich M."/>
            <person name="Walden K.K."/>
            <person name="Robertson H.M."/>
            <person name="Angeli S."/>
            <person name="Foret S."/>
            <person name="Bucher G."/>
            <person name="Schuetz S."/>
            <person name="Maleszka R."/>
            <person name="Wimmer E.A."/>
            <person name="Beeman R.W."/>
            <person name="Lorenzen M."/>
            <person name="Tomoyasu Y."/>
            <person name="Miller S.C."/>
            <person name="Grossmann D."/>
            <person name="Bucher G."/>
        </authorList>
    </citation>
    <scope>NUCLEOTIDE SEQUENCE [LARGE SCALE GENOMIC DNA]</scope>
    <source>
        <strain evidence="4 5">Georgia GA2</strain>
    </source>
</reference>